<evidence type="ECO:0000313" key="3">
    <source>
        <dbReference type="Proteomes" id="UP001153714"/>
    </source>
</evidence>
<dbReference type="OrthoDB" id="7173113at2759"/>
<evidence type="ECO:0000313" key="2">
    <source>
        <dbReference type="EMBL" id="CAG9786045.1"/>
    </source>
</evidence>
<reference evidence="2" key="1">
    <citation type="submission" date="2021-12" db="EMBL/GenBank/DDBJ databases">
        <authorList>
            <person name="King R."/>
        </authorList>
    </citation>
    <scope>NUCLEOTIDE SEQUENCE</scope>
</reference>
<reference evidence="2" key="2">
    <citation type="submission" date="2022-10" db="EMBL/GenBank/DDBJ databases">
        <authorList>
            <consortium name="ENA_rothamsted_submissions"/>
            <consortium name="culmorum"/>
            <person name="King R."/>
        </authorList>
    </citation>
    <scope>NUCLEOTIDE SEQUENCE</scope>
</reference>
<proteinExistence type="predicted"/>
<organism evidence="2 3">
    <name type="scientific">Diatraea saccharalis</name>
    <name type="common">sugarcane borer</name>
    <dbReference type="NCBI Taxonomy" id="40085"/>
    <lineage>
        <taxon>Eukaryota</taxon>
        <taxon>Metazoa</taxon>
        <taxon>Ecdysozoa</taxon>
        <taxon>Arthropoda</taxon>
        <taxon>Hexapoda</taxon>
        <taxon>Insecta</taxon>
        <taxon>Pterygota</taxon>
        <taxon>Neoptera</taxon>
        <taxon>Endopterygota</taxon>
        <taxon>Lepidoptera</taxon>
        <taxon>Glossata</taxon>
        <taxon>Ditrysia</taxon>
        <taxon>Pyraloidea</taxon>
        <taxon>Crambidae</taxon>
        <taxon>Crambinae</taxon>
        <taxon>Diatraea</taxon>
    </lineage>
</organism>
<name>A0A9N9QYQ7_9NEOP</name>
<evidence type="ECO:0000256" key="1">
    <source>
        <dbReference type="SAM" id="MobiDB-lite"/>
    </source>
</evidence>
<dbReference type="AlphaFoldDB" id="A0A9N9QYQ7"/>
<sequence>MKNTKGLQKPVLPAYWPKTGNPLWAKQDTINKIGYAYDTLYLELTGLAKITEKKLPDKIGITKRYAKPPKTENQHFLDRKRLQDIQIQATTNAKNHTQIFTQNKKNKTIQHLEPEKEEISRTASTMTRGPLKSTGVGQNTDEYNTDYDYYKYTKSNQLEKCCQDHGCQNIF</sequence>
<feature type="region of interest" description="Disordered" evidence="1">
    <location>
        <begin position="119"/>
        <end position="138"/>
    </location>
</feature>
<gene>
    <name evidence="2" type="ORF">DIATSA_LOCUS4030</name>
</gene>
<dbReference type="Proteomes" id="UP001153714">
    <property type="component" value="Chromosome 15"/>
</dbReference>
<keyword evidence="3" id="KW-1185">Reference proteome</keyword>
<accession>A0A9N9QYQ7</accession>
<protein>
    <submittedName>
        <fullName evidence="2">Uncharacterized protein</fullName>
    </submittedName>
</protein>
<dbReference type="EMBL" id="OU893346">
    <property type="protein sequence ID" value="CAG9786045.1"/>
    <property type="molecule type" value="Genomic_DNA"/>
</dbReference>